<dbReference type="EMBL" id="BMUT01000001">
    <property type="protein sequence ID" value="GGX61891.1"/>
    <property type="molecule type" value="Genomic_DNA"/>
</dbReference>
<protein>
    <recommendedName>
        <fullName evidence="1">DUF4440 domain-containing protein</fullName>
    </recommendedName>
</protein>
<evidence type="ECO:0000313" key="2">
    <source>
        <dbReference type="EMBL" id="GGX61891.1"/>
    </source>
</evidence>
<dbReference type="RefSeq" id="WP_190019728.1">
    <property type="nucleotide sequence ID" value="NZ_BMUT01000001.1"/>
</dbReference>
<comment type="caution">
    <text evidence="2">The sequence shown here is derived from an EMBL/GenBank/DDBJ whole genome shotgun (WGS) entry which is preliminary data.</text>
</comment>
<dbReference type="InterPro" id="IPR027843">
    <property type="entry name" value="DUF4440"/>
</dbReference>
<organism evidence="2 3">
    <name type="scientific">Streptomyces hiroshimensis</name>
    <dbReference type="NCBI Taxonomy" id="66424"/>
    <lineage>
        <taxon>Bacteria</taxon>
        <taxon>Bacillati</taxon>
        <taxon>Actinomycetota</taxon>
        <taxon>Actinomycetes</taxon>
        <taxon>Kitasatosporales</taxon>
        <taxon>Streptomycetaceae</taxon>
        <taxon>Streptomyces</taxon>
    </lineage>
</organism>
<reference evidence="3" key="1">
    <citation type="journal article" date="2019" name="Int. J. Syst. Evol. Microbiol.">
        <title>The Global Catalogue of Microorganisms (GCM) 10K type strain sequencing project: providing services to taxonomists for standard genome sequencing and annotation.</title>
        <authorList>
            <consortium name="The Broad Institute Genomics Platform"/>
            <consortium name="The Broad Institute Genome Sequencing Center for Infectious Disease"/>
            <person name="Wu L."/>
            <person name="Ma J."/>
        </authorList>
    </citation>
    <scope>NUCLEOTIDE SEQUENCE [LARGE SCALE GENOMIC DNA]</scope>
    <source>
        <strain evidence="3">JCM 4586</strain>
    </source>
</reference>
<feature type="domain" description="DUF4440" evidence="1">
    <location>
        <begin position="28"/>
        <end position="126"/>
    </location>
</feature>
<name>A0ABQ2Y4Y6_9ACTN</name>
<gene>
    <name evidence="2" type="ORF">GCM10010324_03260</name>
</gene>
<keyword evidence="3" id="KW-1185">Reference proteome</keyword>
<evidence type="ECO:0000313" key="3">
    <source>
        <dbReference type="Proteomes" id="UP000659223"/>
    </source>
</evidence>
<sequence>MTTDTTGVDLYNLDLTDDPETQNDVFLLAFNSGEGAVFDGLYREDAISNLSGAPLTGAERTAAITEILKHKPGLEATYRYALVAGDVSMIVVDYELEVPGPDGTTTLRRGTCTDVMRRGADGKWRMTIDRPVDHAE</sequence>
<proteinExistence type="predicted"/>
<dbReference type="Gene3D" id="3.10.450.50">
    <property type="match status" value="1"/>
</dbReference>
<evidence type="ECO:0000259" key="1">
    <source>
        <dbReference type="Pfam" id="PF14534"/>
    </source>
</evidence>
<accession>A0ABQ2Y4Y6</accession>
<dbReference type="InterPro" id="IPR032710">
    <property type="entry name" value="NTF2-like_dom_sf"/>
</dbReference>
<dbReference type="Pfam" id="PF14534">
    <property type="entry name" value="DUF4440"/>
    <property type="match status" value="1"/>
</dbReference>
<dbReference type="SUPFAM" id="SSF54427">
    <property type="entry name" value="NTF2-like"/>
    <property type="match status" value="1"/>
</dbReference>
<dbReference type="Proteomes" id="UP000659223">
    <property type="component" value="Unassembled WGS sequence"/>
</dbReference>